<proteinExistence type="predicted"/>
<evidence type="ECO:0000313" key="2">
    <source>
        <dbReference type="Proteomes" id="UP000192639"/>
    </source>
</evidence>
<dbReference type="AlphaFoldDB" id="A0A1Y1S7S6"/>
<reference evidence="1 2" key="1">
    <citation type="journal article" date="2017" name="Environ. Microbiol.">
        <title>Decay of the glycolytic pathway and adaptation to intranuclear parasitism within Enterocytozoonidae microsporidia.</title>
        <authorList>
            <person name="Wiredu Boakye D."/>
            <person name="Jaroenlak P."/>
            <person name="Prachumwat A."/>
            <person name="Williams T.A."/>
            <person name="Bateman K.S."/>
            <person name="Itsathitphaisarn O."/>
            <person name="Sritunyalucksana K."/>
            <person name="Paszkiewicz K.H."/>
            <person name="Moore K.A."/>
            <person name="Stentiford G.D."/>
            <person name="Williams B.A."/>
        </authorList>
    </citation>
    <scope>NUCLEOTIDE SEQUENCE [LARGE SCALE GENOMIC DNA]</scope>
    <source>
        <strain evidence="1 2">GB1</strain>
    </source>
</reference>
<comment type="caution">
    <text evidence="1">The sequence shown here is derived from an EMBL/GenBank/DDBJ whole genome shotgun (WGS) entry which is preliminary data.</text>
</comment>
<keyword evidence="2" id="KW-1185">Reference proteome</keyword>
<sequence>MSQGIINDMKEFMTKERKSSFKNELTSFLKYLVHKKMKIEDAEVLQSFCQFSYVKLRGCPLPYELASINGLKLTPQRKVTFVAKPKRIWFHKIWSREGKIQNLREKRLPAITNIDPKKMFMPSMSFSQLKENKTTKVSSSETTAINIQECTTTKLMNSLNFTIQEVLENPFILNKYAK</sequence>
<name>A0A1Y1S7S6_9MICR</name>
<organism evidence="1 2">
    <name type="scientific">Enterospora canceri</name>
    <dbReference type="NCBI Taxonomy" id="1081671"/>
    <lineage>
        <taxon>Eukaryota</taxon>
        <taxon>Fungi</taxon>
        <taxon>Fungi incertae sedis</taxon>
        <taxon>Microsporidia</taxon>
        <taxon>Enterocytozoonidae</taxon>
        <taxon>Enterospora</taxon>
    </lineage>
</organism>
<dbReference type="Proteomes" id="UP000192639">
    <property type="component" value="Unassembled WGS sequence"/>
</dbReference>
<gene>
    <name evidence="1" type="ORF">ECANGB1_628</name>
</gene>
<dbReference type="EMBL" id="LWDP01000018">
    <property type="protein sequence ID" value="ORD94494.1"/>
    <property type="molecule type" value="Genomic_DNA"/>
</dbReference>
<accession>A0A1Y1S7S6</accession>
<evidence type="ECO:0000313" key="1">
    <source>
        <dbReference type="EMBL" id="ORD94494.1"/>
    </source>
</evidence>
<protein>
    <submittedName>
        <fullName evidence="1">Uncharacterized protein</fullName>
    </submittedName>
</protein>
<dbReference type="VEuPathDB" id="MicrosporidiaDB:ECANGB1_628"/>